<comment type="caution">
    <text evidence="2">The sequence shown here is derived from an EMBL/GenBank/DDBJ whole genome shotgun (WGS) entry which is preliminary data.</text>
</comment>
<evidence type="ECO:0000313" key="2">
    <source>
        <dbReference type="EMBL" id="GLB36984.1"/>
    </source>
</evidence>
<feature type="region of interest" description="Disordered" evidence="1">
    <location>
        <begin position="156"/>
        <end position="210"/>
    </location>
</feature>
<feature type="region of interest" description="Disordered" evidence="1">
    <location>
        <begin position="355"/>
        <end position="430"/>
    </location>
</feature>
<accession>A0A9P3UJH8</accession>
<name>A0A9P3UJH8_LYOSH</name>
<feature type="region of interest" description="Disordered" evidence="1">
    <location>
        <begin position="224"/>
        <end position="263"/>
    </location>
</feature>
<evidence type="ECO:0000256" key="1">
    <source>
        <dbReference type="SAM" id="MobiDB-lite"/>
    </source>
</evidence>
<dbReference type="AlphaFoldDB" id="A0A9P3UJH8"/>
<evidence type="ECO:0000313" key="3">
    <source>
        <dbReference type="Proteomes" id="UP001063166"/>
    </source>
</evidence>
<dbReference type="Proteomes" id="UP001063166">
    <property type="component" value="Unassembled WGS sequence"/>
</dbReference>
<dbReference type="EMBL" id="BRPK01000004">
    <property type="protein sequence ID" value="GLB36984.1"/>
    <property type="molecule type" value="Genomic_DNA"/>
</dbReference>
<protein>
    <submittedName>
        <fullName evidence="2">Uncharacterized protein</fullName>
    </submittedName>
</protein>
<keyword evidence="3" id="KW-1185">Reference proteome</keyword>
<feature type="compositionally biased region" description="Polar residues" evidence="1">
    <location>
        <begin position="294"/>
        <end position="305"/>
    </location>
</feature>
<feature type="compositionally biased region" description="Polar residues" evidence="1">
    <location>
        <begin position="185"/>
        <end position="210"/>
    </location>
</feature>
<organism evidence="2 3">
    <name type="scientific">Lyophyllum shimeji</name>
    <name type="common">Hon-shimeji</name>
    <name type="synonym">Tricholoma shimeji</name>
    <dbReference type="NCBI Taxonomy" id="47721"/>
    <lineage>
        <taxon>Eukaryota</taxon>
        <taxon>Fungi</taxon>
        <taxon>Dikarya</taxon>
        <taxon>Basidiomycota</taxon>
        <taxon>Agaricomycotina</taxon>
        <taxon>Agaricomycetes</taxon>
        <taxon>Agaricomycetidae</taxon>
        <taxon>Agaricales</taxon>
        <taxon>Tricholomatineae</taxon>
        <taxon>Lyophyllaceae</taxon>
        <taxon>Lyophyllum</taxon>
    </lineage>
</organism>
<feature type="region of interest" description="Disordered" evidence="1">
    <location>
        <begin position="275"/>
        <end position="305"/>
    </location>
</feature>
<gene>
    <name evidence="2" type="ORF">LshimejAT787_0400350</name>
</gene>
<reference evidence="2" key="1">
    <citation type="submission" date="2022-07" db="EMBL/GenBank/DDBJ databases">
        <title>The genome of Lyophyllum shimeji provides insight into the initial evolution of ectomycorrhizal fungal genome.</title>
        <authorList>
            <person name="Kobayashi Y."/>
            <person name="Shibata T."/>
            <person name="Hirakawa H."/>
            <person name="Shigenobu S."/>
            <person name="Nishiyama T."/>
            <person name="Yamada A."/>
            <person name="Hasebe M."/>
            <person name="Kawaguchi M."/>
        </authorList>
    </citation>
    <scope>NUCLEOTIDE SEQUENCE</scope>
    <source>
        <strain evidence="2">AT787</strain>
    </source>
</reference>
<dbReference type="OrthoDB" id="10640722at2759"/>
<sequence>MSAQLFLDPHSTLQRSDTYYAPLDEELEAWFYLDEVQSIRAGNTEHVFDANVQKLTRTAPSDDRIARPMDHGEQTSSYNAYLNLYCEVSSKLYPEKRPKQLGSAGPFHGPWLPPAKPGADTSYPAPTCKSSLAPPAINFQHYRLFSADSNDRGAHEASIKPALAASSRPSCLGRPGVEDTRYLSRPSSTAQPPMNLQRRVSFSDGPQQCSPRCEACAVSINTSRPSKARSELEDTCHLSSKSSTTQTHDFQRHISVPGGSQDYSLREAPMASIHSPWSTNARVEVEDTRHLSRRPSSTQPAINLQRQASFSGSLHDWGSLPRHLGLGPYPLAGERHALPVSEATSAQSAINLHDHATFPGGLQDRGPREASRKFGSAASVHNPYPAPGRPELQDTRHIPQRPSSTRPPSIFETVHPLQTVYRTAEHAQPP</sequence>
<feature type="compositionally biased region" description="Polar residues" evidence="1">
    <location>
        <begin position="237"/>
        <end position="248"/>
    </location>
</feature>
<proteinExistence type="predicted"/>